<reference evidence="1" key="1">
    <citation type="journal article" date="2021" name="Proc. Natl. Acad. Sci. U.S.A.">
        <title>A Catalog of Tens of Thousands of Viruses from Human Metagenomes Reveals Hidden Associations with Chronic Diseases.</title>
        <authorList>
            <person name="Tisza M.J."/>
            <person name="Buck C.B."/>
        </authorList>
    </citation>
    <scope>NUCLEOTIDE SEQUENCE</scope>
    <source>
        <strain evidence="1">CtHjK2</strain>
    </source>
</reference>
<protein>
    <submittedName>
        <fullName evidence="1">Uncharacterized protein</fullName>
    </submittedName>
</protein>
<name>A0A8S5SQJ6_9CAUD</name>
<evidence type="ECO:0000313" key="1">
    <source>
        <dbReference type="EMBL" id="DAF53316.1"/>
    </source>
</evidence>
<dbReference type="EMBL" id="BK032651">
    <property type="protein sequence ID" value="DAF53316.1"/>
    <property type="molecule type" value="Genomic_DNA"/>
</dbReference>
<sequence length="35" mass="4284">MKITFTSPLKNFRSEFLKILDRRTLVYSNFLPIFF</sequence>
<accession>A0A8S5SQJ6</accession>
<proteinExistence type="predicted"/>
<organism evidence="1">
    <name type="scientific">Siphoviridae sp. ctHjK2</name>
    <dbReference type="NCBI Taxonomy" id="2827831"/>
    <lineage>
        <taxon>Viruses</taxon>
        <taxon>Duplodnaviria</taxon>
        <taxon>Heunggongvirae</taxon>
        <taxon>Uroviricota</taxon>
        <taxon>Caudoviricetes</taxon>
    </lineage>
</organism>